<dbReference type="EMBL" id="JAPWDV010000003">
    <property type="protein sequence ID" value="KAJ6216250.1"/>
    <property type="molecule type" value="Genomic_DNA"/>
</dbReference>
<reference evidence="2" key="1">
    <citation type="submission" date="2022-12" db="EMBL/GenBank/DDBJ databases">
        <title>Genome assemblies of Blomia tropicalis.</title>
        <authorList>
            <person name="Cui Y."/>
        </authorList>
    </citation>
    <scope>NUCLEOTIDE SEQUENCE</scope>
    <source>
        <tissue evidence="2">Adult mites</tissue>
    </source>
</reference>
<evidence type="ECO:0000313" key="2">
    <source>
        <dbReference type="EMBL" id="KAJ6216250.1"/>
    </source>
</evidence>
<feature type="chain" id="PRO_5040364128" evidence="1">
    <location>
        <begin position="39"/>
        <end position="130"/>
    </location>
</feature>
<name>A0A9Q0RJE4_BLOTA</name>
<dbReference type="Proteomes" id="UP001142055">
    <property type="component" value="Chromosome 3"/>
</dbReference>
<comment type="caution">
    <text evidence="2">The sequence shown here is derived from an EMBL/GenBank/DDBJ whole genome shotgun (WGS) entry which is preliminary data.</text>
</comment>
<accession>A0A9Q0RJE4</accession>
<evidence type="ECO:0000256" key="1">
    <source>
        <dbReference type="SAM" id="SignalP"/>
    </source>
</evidence>
<protein>
    <submittedName>
        <fullName evidence="2">Uncharacterized protein</fullName>
    </submittedName>
</protein>
<dbReference type="AlphaFoldDB" id="A0A9Q0RJE4"/>
<evidence type="ECO:0000313" key="3">
    <source>
        <dbReference type="Proteomes" id="UP001142055"/>
    </source>
</evidence>
<gene>
    <name evidence="2" type="ORF">RDWZM_007407</name>
</gene>
<sequence>MLTMFNGKSVKHHLTVNYFFGLLLSILLLTDLVGSAQSLDCTDSPIRKPLRFGKRFGKLMQRIKQAHPCISQLNRRADPKVTITKLDMDNYLNEVQEEENVAAEEEQARKISNWLLLSQLNSMIRQKNDK</sequence>
<proteinExistence type="predicted"/>
<feature type="signal peptide" evidence="1">
    <location>
        <begin position="1"/>
        <end position="38"/>
    </location>
</feature>
<keyword evidence="3" id="KW-1185">Reference proteome</keyword>
<organism evidence="2 3">
    <name type="scientific">Blomia tropicalis</name>
    <name type="common">Mite</name>
    <dbReference type="NCBI Taxonomy" id="40697"/>
    <lineage>
        <taxon>Eukaryota</taxon>
        <taxon>Metazoa</taxon>
        <taxon>Ecdysozoa</taxon>
        <taxon>Arthropoda</taxon>
        <taxon>Chelicerata</taxon>
        <taxon>Arachnida</taxon>
        <taxon>Acari</taxon>
        <taxon>Acariformes</taxon>
        <taxon>Sarcoptiformes</taxon>
        <taxon>Astigmata</taxon>
        <taxon>Glycyphagoidea</taxon>
        <taxon>Echimyopodidae</taxon>
        <taxon>Blomia</taxon>
    </lineage>
</organism>
<keyword evidence="1" id="KW-0732">Signal</keyword>